<feature type="domain" description="Phosphatidic acid phosphatase type 2/haloperoxidase" evidence="2">
    <location>
        <begin position="83"/>
        <end position="183"/>
    </location>
</feature>
<protein>
    <submittedName>
        <fullName evidence="4">Phosphatase PAP2 family protein</fullName>
    </submittedName>
</protein>
<keyword evidence="1" id="KW-0472">Membrane</keyword>
<dbReference type="Pfam" id="PF01569">
    <property type="entry name" value="PAP2"/>
    <property type="match status" value="1"/>
</dbReference>
<dbReference type="AlphaFoldDB" id="A0A143PB74"/>
<dbReference type="KEGG" id="scv:A4G25_07595"/>
<feature type="transmembrane region" description="Helical" evidence="1">
    <location>
        <begin position="144"/>
        <end position="162"/>
    </location>
</feature>
<keyword evidence="1" id="KW-0812">Transmembrane</keyword>
<dbReference type="OrthoDB" id="9789113at2"/>
<feature type="transmembrane region" description="Helical" evidence="1">
    <location>
        <begin position="59"/>
        <end position="77"/>
    </location>
</feature>
<evidence type="ECO:0000313" key="5">
    <source>
        <dbReference type="Proteomes" id="UP000293854"/>
    </source>
</evidence>
<dbReference type="Gene3D" id="1.20.144.10">
    <property type="entry name" value="Phosphatidic acid phosphatase type 2/haloperoxidase"/>
    <property type="match status" value="1"/>
</dbReference>
<dbReference type="PANTHER" id="PTHR14969">
    <property type="entry name" value="SPHINGOSINE-1-PHOSPHATE PHOSPHOHYDROLASE"/>
    <property type="match status" value="1"/>
</dbReference>
<reference evidence="3 6" key="2">
    <citation type="submission" date="2021-01" db="EMBL/GenBank/DDBJ databases">
        <title>FDA dAtabase for Regulatory Grade micrObial Sequences (FDA-ARGOS): Supporting development and validation of Infectious Disease Dx tests.</title>
        <authorList>
            <person name="Sproer C."/>
            <person name="Gronow S."/>
            <person name="Severitt S."/>
            <person name="Schroder I."/>
            <person name="Tallon L."/>
            <person name="Sadzewicz L."/>
            <person name="Zhao X."/>
            <person name="Boylan J."/>
            <person name="Ott S."/>
            <person name="Bowen H."/>
            <person name="Vavikolanu K."/>
            <person name="Mehta A."/>
            <person name="Aluvathingal J."/>
            <person name="Nadendla S."/>
            <person name="Lowell S."/>
            <person name="Myers T."/>
            <person name="Yan Y."/>
            <person name="Sichtig H."/>
        </authorList>
    </citation>
    <scope>NUCLEOTIDE SEQUENCE [LARGE SCALE GENOMIC DNA]</scope>
    <source>
        <strain evidence="3 6">FDAARGOS_1148</strain>
    </source>
</reference>
<reference evidence="4 5" key="1">
    <citation type="submission" date="2018-11" db="EMBL/GenBank/DDBJ databases">
        <title>Genomic profiling of Staphylococcus species from a Poultry farm system in KwaZulu-Natal, South Africa.</title>
        <authorList>
            <person name="Amoako D.G."/>
            <person name="Somboro A.M."/>
            <person name="Abia A.L.K."/>
            <person name="Bester L.A."/>
            <person name="Essack S.Y."/>
        </authorList>
    </citation>
    <scope>NUCLEOTIDE SEQUENCE [LARGE SCALE GENOMIC DNA]</scope>
    <source>
        <strain evidence="4 5">SA11</strain>
    </source>
</reference>
<evidence type="ECO:0000313" key="4">
    <source>
        <dbReference type="EMBL" id="RZI03902.1"/>
    </source>
</evidence>
<dbReference type="Proteomes" id="UP000595942">
    <property type="component" value="Chromosome"/>
</dbReference>
<evidence type="ECO:0000313" key="6">
    <source>
        <dbReference type="Proteomes" id="UP000595942"/>
    </source>
</evidence>
<evidence type="ECO:0000259" key="2">
    <source>
        <dbReference type="SMART" id="SM00014"/>
    </source>
</evidence>
<dbReference type="RefSeq" id="WP_047132274.1">
    <property type="nucleotide sequence ID" value="NZ_CP015114.1"/>
</dbReference>
<keyword evidence="1" id="KW-1133">Transmembrane helix</keyword>
<feature type="transmembrane region" description="Helical" evidence="1">
    <location>
        <begin position="12"/>
        <end position="31"/>
    </location>
</feature>
<dbReference type="EMBL" id="CP068073">
    <property type="protein sequence ID" value="QQS82407.1"/>
    <property type="molecule type" value="Genomic_DNA"/>
</dbReference>
<proteinExistence type="predicted"/>
<dbReference type="InterPro" id="IPR000326">
    <property type="entry name" value="PAP2/HPO"/>
</dbReference>
<dbReference type="SMART" id="SM00014">
    <property type="entry name" value="acidPPc"/>
    <property type="match status" value="1"/>
</dbReference>
<dbReference type="InterPro" id="IPR036938">
    <property type="entry name" value="PAP2/HPO_sf"/>
</dbReference>
<name>A0A143PB74_9STAP</name>
<dbReference type="Proteomes" id="UP000293854">
    <property type="component" value="Unassembled WGS sequence"/>
</dbReference>
<evidence type="ECO:0000256" key="1">
    <source>
        <dbReference type="SAM" id="Phobius"/>
    </source>
</evidence>
<feature type="transmembrane region" description="Helical" evidence="1">
    <location>
        <begin position="84"/>
        <end position="104"/>
    </location>
</feature>
<sequence length="209" mass="24445">MSAIHRKYIASTLIILIALMVLVKSNLILFIDEPVYRLVRLLHNIPFANTFLSCYSDIFSPWHMVGVMVVILTILLFKDRRLAYITAIWATSTLLLGIGLKYFIHRPRPVDYISGYSFPSLHTLTIAIAGVVFLMLFRRFYWHILVYLMVFIMMISRIYLHAHYFSDTVASIVFEVLCLQVTHHYLAKYNLDIPFTTYLSHPRQKRPDV</sequence>
<dbReference type="GeneID" id="93727726"/>
<dbReference type="SUPFAM" id="SSF48317">
    <property type="entry name" value="Acid phosphatase/Vanadium-dependent haloperoxidase"/>
    <property type="match status" value="1"/>
</dbReference>
<evidence type="ECO:0000313" key="3">
    <source>
        <dbReference type="EMBL" id="QQS82407.1"/>
    </source>
</evidence>
<feature type="transmembrane region" description="Helical" evidence="1">
    <location>
        <begin position="116"/>
        <end position="137"/>
    </location>
</feature>
<keyword evidence="6" id="KW-1185">Reference proteome</keyword>
<gene>
    <name evidence="4" type="ORF">EIG99_02180</name>
    <name evidence="3" type="ORF">I6J05_10930</name>
</gene>
<dbReference type="PANTHER" id="PTHR14969:SF13">
    <property type="entry name" value="AT30094P"/>
    <property type="match status" value="1"/>
</dbReference>
<organism evidence="4 5">
    <name type="scientific">Staphylococcus condimenti</name>
    <dbReference type="NCBI Taxonomy" id="70255"/>
    <lineage>
        <taxon>Bacteria</taxon>
        <taxon>Bacillati</taxon>
        <taxon>Bacillota</taxon>
        <taxon>Bacilli</taxon>
        <taxon>Bacillales</taxon>
        <taxon>Staphylococcaceae</taxon>
        <taxon>Staphylococcus</taxon>
    </lineage>
</organism>
<accession>A0A143PB74</accession>
<dbReference type="EMBL" id="RQTE01000044">
    <property type="protein sequence ID" value="RZI03902.1"/>
    <property type="molecule type" value="Genomic_DNA"/>
</dbReference>